<comment type="caution">
    <text evidence="1">The sequence shown here is derived from an EMBL/GenBank/DDBJ whole genome shotgun (WGS) entry which is preliminary data.</text>
</comment>
<proteinExistence type="predicted"/>
<evidence type="ECO:0000313" key="1">
    <source>
        <dbReference type="EMBL" id="TNJ34098.1"/>
    </source>
</evidence>
<protein>
    <submittedName>
        <fullName evidence="1">Uncharacterized protein</fullName>
    </submittedName>
</protein>
<dbReference type="EMBL" id="VDCI01000013">
    <property type="protein sequence ID" value="TNJ34098.1"/>
    <property type="molecule type" value="Genomic_DNA"/>
</dbReference>
<reference evidence="1 2" key="1">
    <citation type="submission" date="2019-05" db="EMBL/GenBank/DDBJ databases">
        <title>Draft Whole-Genome sequence of the green sulfur bacterium Prosthecochloris vibrioformis DSM 260.</title>
        <authorList>
            <person name="Meyer T.E."/>
            <person name="Kyndt J.A."/>
        </authorList>
    </citation>
    <scope>NUCLEOTIDE SEQUENCE [LARGE SCALE GENOMIC DNA]</scope>
    <source>
        <strain evidence="1 2">DSM 260</strain>
    </source>
</reference>
<dbReference type="Proteomes" id="UP000309544">
    <property type="component" value="Unassembled WGS sequence"/>
</dbReference>
<evidence type="ECO:0000313" key="2">
    <source>
        <dbReference type="Proteomes" id="UP000309544"/>
    </source>
</evidence>
<keyword evidence="2" id="KW-1185">Reference proteome</keyword>
<dbReference type="AlphaFoldDB" id="A0A5C4RST1"/>
<accession>A0A5C4RST1</accession>
<sequence length="75" mass="8613">MLWVDGFSFFPLFRIVIMPGISRYHGVNLHNVWYRGAVEFVPSFAVASLRDSPFGSRTVCFANRYLGLELRISDL</sequence>
<organism evidence="1 2">
    <name type="scientific">Prosthecochloris vibrioformis</name>
    <name type="common">Chlorobium vibrioforme</name>
    <dbReference type="NCBI Taxonomy" id="1098"/>
    <lineage>
        <taxon>Bacteria</taxon>
        <taxon>Pseudomonadati</taxon>
        <taxon>Chlorobiota</taxon>
        <taxon>Chlorobiia</taxon>
        <taxon>Chlorobiales</taxon>
        <taxon>Chlorobiaceae</taxon>
        <taxon>Prosthecochloris</taxon>
    </lineage>
</organism>
<gene>
    <name evidence="1" type="ORF">FGF68_10340</name>
</gene>
<name>A0A5C4RST1_PROVB</name>